<evidence type="ECO:0000313" key="3">
    <source>
        <dbReference type="Proteomes" id="UP001501195"/>
    </source>
</evidence>
<sequence length="282" mass="30783">MADPREPRTPAPTAPAQPGALELTFIGTATVLLRYGDLTLLTDPNFLHRGQWAWLGKGLVARRLTDPALRVDELPPLDGLVLSHLHGDHFDRVARRGLRSDLPVLTTPHAARRLASWHGMRDVRGLRTWDSAELVAGGTRVRATAMPGRHARGALQGVLPPVMGTLLEFGPLAGPAGFTLYVTGDTLLVDEVREIPRRVGRIDAAVVHLGGTTLPGGLVVTMDGAEGADLVELVRPRQTVPVHHDDYRLFRSPLADFRAEAERRGWADDVRWVARGETVVLR</sequence>
<dbReference type="PANTHER" id="PTHR43546:SF7">
    <property type="entry name" value="METALLO-BETA-LACTAMASE DOMAIN-CONTAINING PROTEIN"/>
    <property type="match status" value="1"/>
</dbReference>
<keyword evidence="3" id="KW-1185">Reference proteome</keyword>
<gene>
    <name evidence="2" type="ORF">GCM10023225_23300</name>
</gene>
<dbReference type="SUPFAM" id="SSF56281">
    <property type="entry name" value="Metallo-hydrolase/oxidoreductase"/>
    <property type="match status" value="1"/>
</dbReference>
<proteinExistence type="predicted"/>
<dbReference type="Proteomes" id="UP001501195">
    <property type="component" value="Unassembled WGS sequence"/>
</dbReference>
<dbReference type="EMBL" id="BAABIL010000349">
    <property type="protein sequence ID" value="GAA4983110.1"/>
    <property type="molecule type" value="Genomic_DNA"/>
</dbReference>
<dbReference type="InterPro" id="IPR001279">
    <property type="entry name" value="Metallo-B-lactamas"/>
</dbReference>
<organism evidence="2 3">
    <name type="scientific">Kineococcus glutinatus</name>
    <dbReference type="NCBI Taxonomy" id="1070872"/>
    <lineage>
        <taxon>Bacteria</taxon>
        <taxon>Bacillati</taxon>
        <taxon>Actinomycetota</taxon>
        <taxon>Actinomycetes</taxon>
        <taxon>Kineosporiales</taxon>
        <taxon>Kineosporiaceae</taxon>
        <taxon>Kineococcus</taxon>
    </lineage>
</organism>
<protein>
    <submittedName>
        <fullName evidence="2">MBL fold metallo-hydrolase</fullName>
    </submittedName>
</protein>
<accession>A0ABP9I0E6</accession>
<name>A0ABP9I0E6_9ACTN</name>
<dbReference type="Pfam" id="PF12706">
    <property type="entry name" value="Lactamase_B_2"/>
    <property type="match status" value="1"/>
</dbReference>
<dbReference type="InterPro" id="IPR050114">
    <property type="entry name" value="UPF0173_UPF0282_UlaG_hydrolase"/>
</dbReference>
<dbReference type="Gene3D" id="3.60.15.10">
    <property type="entry name" value="Ribonuclease Z/Hydroxyacylglutathione hydrolase-like"/>
    <property type="match status" value="1"/>
</dbReference>
<dbReference type="InterPro" id="IPR036866">
    <property type="entry name" value="RibonucZ/Hydroxyglut_hydro"/>
</dbReference>
<feature type="domain" description="Metallo-beta-lactamase" evidence="1">
    <location>
        <begin position="54"/>
        <end position="244"/>
    </location>
</feature>
<evidence type="ECO:0000313" key="2">
    <source>
        <dbReference type="EMBL" id="GAA4983110.1"/>
    </source>
</evidence>
<evidence type="ECO:0000259" key="1">
    <source>
        <dbReference type="Pfam" id="PF12706"/>
    </source>
</evidence>
<reference evidence="3" key="1">
    <citation type="journal article" date="2019" name="Int. J. Syst. Evol. Microbiol.">
        <title>The Global Catalogue of Microorganisms (GCM) 10K type strain sequencing project: providing services to taxonomists for standard genome sequencing and annotation.</title>
        <authorList>
            <consortium name="The Broad Institute Genomics Platform"/>
            <consortium name="The Broad Institute Genome Sequencing Center for Infectious Disease"/>
            <person name="Wu L."/>
            <person name="Ma J."/>
        </authorList>
    </citation>
    <scope>NUCLEOTIDE SEQUENCE [LARGE SCALE GENOMIC DNA]</scope>
    <source>
        <strain evidence="3">JCM 18126</strain>
    </source>
</reference>
<comment type="caution">
    <text evidence="2">The sequence shown here is derived from an EMBL/GenBank/DDBJ whole genome shotgun (WGS) entry which is preliminary data.</text>
</comment>
<dbReference type="RefSeq" id="WP_345712733.1">
    <property type="nucleotide sequence ID" value="NZ_BAABIL010000349.1"/>
</dbReference>
<dbReference type="PANTHER" id="PTHR43546">
    <property type="entry name" value="UPF0173 METAL-DEPENDENT HYDROLASE MJ1163-RELATED"/>
    <property type="match status" value="1"/>
</dbReference>